<keyword evidence="4" id="KW-1185">Reference proteome</keyword>
<evidence type="ECO:0000313" key="4">
    <source>
        <dbReference type="Proteomes" id="UP001187531"/>
    </source>
</evidence>
<evidence type="ECO:0000313" key="3">
    <source>
        <dbReference type="EMBL" id="KAK2715270.1"/>
    </source>
</evidence>
<dbReference type="InterPro" id="IPR039353">
    <property type="entry name" value="TF_Adf1"/>
</dbReference>
<dbReference type="GO" id="GO:0006357">
    <property type="term" value="P:regulation of transcription by RNA polymerase II"/>
    <property type="evidence" value="ECO:0007669"/>
    <property type="project" value="TreeGrafter"/>
</dbReference>
<evidence type="ECO:0000259" key="2">
    <source>
        <dbReference type="PROSITE" id="PS51029"/>
    </source>
</evidence>
<organism evidence="3 4">
    <name type="scientific">Artemia franciscana</name>
    <name type="common">Brine shrimp</name>
    <name type="synonym">Artemia sanfranciscana</name>
    <dbReference type="NCBI Taxonomy" id="6661"/>
    <lineage>
        <taxon>Eukaryota</taxon>
        <taxon>Metazoa</taxon>
        <taxon>Ecdysozoa</taxon>
        <taxon>Arthropoda</taxon>
        <taxon>Crustacea</taxon>
        <taxon>Branchiopoda</taxon>
        <taxon>Anostraca</taxon>
        <taxon>Artemiidae</taxon>
        <taxon>Artemia</taxon>
    </lineage>
</organism>
<dbReference type="PROSITE" id="PS51029">
    <property type="entry name" value="MADF"/>
    <property type="match status" value="1"/>
</dbReference>
<dbReference type="PANTHER" id="PTHR12243">
    <property type="entry name" value="MADF DOMAIN TRANSCRIPTION FACTOR"/>
    <property type="match status" value="1"/>
</dbReference>
<dbReference type="AlphaFoldDB" id="A0AA88HNU6"/>
<dbReference type="PANTHER" id="PTHR12243:SF67">
    <property type="entry name" value="COREPRESSOR OF PANGOLIN, ISOFORM A-RELATED"/>
    <property type="match status" value="1"/>
</dbReference>
<gene>
    <name evidence="3" type="ORF">QYM36_010049</name>
</gene>
<dbReference type="GO" id="GO:0005634">
    <property type="term" value="C:nucleus"/>
    <property type="evidence" value="ECO:0007669"/>
    <property type="project" value="TreeGrafter"/>
</dbReference>
<reference evidence="3" key="1">
    <citation type="submission" date="2023-07" db="EMBL/GenBank/DDBJ databases">
        <title>Chromosome-level genome assembly of Artemia franciscana.</title>
        <authorList>
            <person name="Jo E."/>
        </authorList>
    </citation>
    <scope>NUCLEOTIDE SEQUENCE</scope>
    <source>
        <tissue evidence="3">Whole body</tissue>
    </source>
</reference>
<accession>A0AA88HNU6</accession>
<name>A0AA88HNU6_ARTSF</name>
<protein>
    <recommendedName>
        <fullName evidence="2">MADF domain-containing protein</fullName>
    </recommendedName>
</protein>
<feature type="region of interest" description="Disordered" evidence="1">
    <location>
        <begin position="100"/>
        <end position="123"/>
    </location>
</feature>
<dbReference type="SMART" id="SM00595">
    <property type="entry name" value="MADF"/>
    <property type="match status" value="1"/>
</dbReference>
<comment type="caution">
    <text evidence="3">The sequence shown here is derived from an EMBL/GenBank/DDBJ whole genome shotgun (WGS) entry which is preliminary data.</text>
</comment>
<dbReference type="GO" id="GO:0005667">
    <property type="term" value="C:transcription regulator complex"/>
    <property type="evidence" value="ECO:0007669"/>
    <property type="project" value="TreeGrafter"/>
</dbReference>
<feature type="domain" description="MADF" evidence="2">
    <location>
        <begin position="9"/>
        <end position="103"/>
    </location>
</feature>
<dbReference type="Pfam" id="PF10545">
    <property type="entry name" value="MADF_DNA_bdg"/>
    <property type="match status" value="1"/>
</dbReference>
<proteinExistence type="predicted"/>
<dbReference type="InterPro" id="IPR006578">
    <property type="entry name" value="MADF-dom"/>
</dbReference>
<dbReference type="Proteomes" id="UP001187531">
    <property type="component" value="Unassembled WGS sequence"/>
</dbReference>
<evidence type="ECO:0000256" key="1">
    <source>
        <dbReference type="SAM" id="MobiDB-lite"/>
    </source>
</evidence>
<sequence>MWNTETEKQLIIFVSQMPAIYDSRPPKLKGKQLIEKKWIEISQLMNSTFSDLDFTAQDCESQWTKLRIAYGRHRKILQKQTYPTKQKWVHYQSMHSFMAGNFKQRNTQRKRRSPLSTDSDANSADHVAEMLEFTVTTDDADSSRNEGTPVKEEMHDDCATWKQSSQSLPMQCLNLPSGIAQPLNHTNGNVRLLNCQNGMTEALHPPGFPPLRKILPKMVMPEVNSIPYETLHVTPTQVQPVQVDPLGLCLSKDINSLPLDIRAKCISEVYGVISRYVDQSMKKKDDSSPGCPRCRDYIYE</sequence>
<dbReference type="EMBL" id="JAVRJZ010000012">
    <property type="protein sequence ID" value="KAK2715270.1"/>
    <property type="molecule type" value="Genomic_DNA"/>
</dbReference>